<evidence type="ECO:0000313" key="2">
    <source>
        <dbReference type="EMBL" id="PZW49087.1"/>
    </source>
</evidence>
<evidence type="ECO:0000256" key="1">
    <source>
        <dbReference type="SAM" id="Phobius"/>
    </source>
</evidence>
<name>A0A2W7IPD2_9PROT</name>
<feature type="transmembrane region" description="Helical" evidence="1">
    <location>
        <begin position="307"/>
        <end position="326"/>
    </location>
</feature>
<evidence type="ECO:0008006" key="4">
    <source>
        <dbReference type="Google" id="ProtNLM"/>
    </source>
</evidence>
<accession>A0A2W7IPD2</accession>
<keyword evidence="1" id="KW-0812">Transmembrane</keyword>
<keyword evidence="1" id="KW-0472">Membrane</keyword>
<dbReference type="Proteomes" id="UP000249688">
    <property type="component" value="Unassembled WGS sequence"/>
</dbReference>
<feature type="transmembrane region" description="Helical" evidence="1">
    <location>
        <begin position="274"/>
        <end position="295"/>
    </location>
</feature>
<feature type="transmembrane region" description="Helical" evidence="1">
    <location>
        <begin position="151"/>
        <end position="182"/>
    </location>
</feature>
<dbReference type="PANTHER" id="PTHR38592:SF3">
    <property type="entry name" value="BLL4819 PROTEIN"/>
    <property type="match status" value="1"/>
</dbReference>
<feature type="transmembrane region" description="Helical" evidence="1">
    <location>
        <begin position="51"/>
        <end position="69"/>
    </location>
</feature>
<dbReference type="InterPro" id="IPR014550">
    <property type="entry name" value="UCP028704_OpgC"/>
</dbReference>
<dbReference type="PIRSF" id="PIRSF028704">
    <property type="entry name" value="UPC028704"/>
    <property type="match status" value="1"/>
</dbReference>
<protein>
    <recommendedName>
        <fullName evidence="4">OpgC protein</fullName>
    </recommendedName>
</protein>
<feature type="transmembrane region" description="Helical" evidence="1">
    <location>
        <begin position="202"/>
        <end position="219"/>
    </location>
</feature>
<comment type="caution">
    <text evidence="2">The sequence shown here is derived from an EMBL/GenBank/DDBJ whole genome shotgun (WGS) entry which is preliminary data.</text>
</comment>
<keyword evidence="1" id="KW-1133">Transmembrane helix</keyword>
<reference evidence="2 3" key="1">
    <citation type="submission" date="2018-06" db="EMBL/GenBank/DDBJ databases">
        <title>Genomic Encyclopedia of Archaeal and Bacterial Type Strains, Phase II (KMG-II): from individual species to whole genera.</title>
        <authorList>
            <person name="Goeker M."/>
        </authorList>
    </citation>
    <scope>NUCLEOTIDE SEQUENCE [LARGE SCALE GENOMIC DNA]</scope>
    <source>
        <strain evidence="2 3">DSM 24525</strain>
    </source>
</reference>
<sequence length="384" mass="41054">MAVPKAPGRDGRLDALRGYLQLVIFASHSYGSFIGAWLIPAAWGLSDSSEQFLFLSGLALGSVFSRKRARDGLRAALLDLGLRIVRLWRTHLVVFSGFALMVLSVSLLLGMPSEVERMGFGHLLHNPLSGFAGAAVLLYQPNFQEILPVFIWCMMLLPGFVLLLARAGGLALILPVLLWGAVQLWGWNLPSLGGSGIGFNPLAWQILFMTGAWIGRRALFGAGPLPGTKWITAAAILVLAGGLWFRLIEHGFLAGPAPGLGALTAKDSLGPLRLLHAFATSWIAVRVLPAAGAAIWRHPLSGALGRIGRHSLMVFCVGLFLSYAAATLFRTTGHGWGPMQPFVLDVVLIGAGTLLLSRLARWLDRAPEGAGRPMKAPPSAVRTA</sequence>
<feature type="transmembrane region" description="Helical" evidence="1">
    <location>
        <begin position="231"/>
        <end position="254"/>
    </location>
</feature>
<evidence type="ECO:0000313" key="3">
    <source>
        <dbReference type="Proteomes" id="UP000249688"/>
    </source>
</evidence>
<dbReference type="Pfam" id="PF10129">
    <property type="entry name" value="OpgC_C"/>
    <property type="match status" value="1"/>
</dbReference>
<feature type="transmembrane region" description="Helical" evidence="1">
    <location>
        <begin position="19"/>
        <end position="39"/>
    </location>
</feature>
<feature type="transmembrane region" description="Helical" evidence="1">
    <location>
        <begin position="338"/>
        <end position="356"/>
    </location>
</feature>
<proteinExistence type="predicted"/>
<dbReference type="EMBL" id="QKYU01000003">
    <property type="protein sequence ID" value="PZW49087.1"/>
    <property type="molecule type" value="Genomic_DNA"/>
</dbReference>
<feature type="transmembrane region" description="Helical" evidence="1">
    <location>
        <begin position="90"/>
        <end position="111"/>
    </location>
</feature>
<gene>
    <name evidence="2" type="ORF">C8P66_103113</name>
</gene>
<organism evidence="2 3">
    <name type="scientific">Humitalea rosea</name>
    <dbReference type="NCBI Taxonomy" id="990373"/>
    <lineage>
        <taxon>Bacteria</taxon>
        <taxon>Pseudomonadati</taxon>
        <taxon>Pseudomonadota</taxon>
        <taxon>Alphaproteobacteria</taxon>
        <taxon>Acetobacterales</taxon>
        <taxon>Roseomonadaceae</taxon>
        <taxon>Humitalea</taxon>
    </lineage>
</organism>
<keyword evidence="3" id="KW-1185">Reference proteome</keyword>
<dbReference type="AlphaFoldDB" id="A0A2W7IPD2"/>
<dbReference type="PANTHER" id="PTHR38592">
    <property type="entry name" value="BLL4819 PROTEIN"/>
    <property type="match status" value="1"/>
</dbReference>